<dbReference type="AlphaFoldDB" id="A0A0E9WQ98"/>
<evidence type="ECO:0000313" key="2">
    <source>
        <dbReference type="EMBL" id="JAH92599.1"/>
    </source>
</evidence>
<accession>A0A0E9WQ98</accession>
<sequence>MASAAASAFADRRSLSLEQQKQSANAKHKPRTVLLKDGGVVYGTGGGQRFESQAGRGSRTLEQRHYTFNASVKYPPG</sequence>
<protein>
    <submittedName>
        <fullName evidence="2">Uncharacterized protein</fullName>
    </submittedName>
</protein>
<feature type="region of interest" description="Disordered" evidence="1">
    <location>
        <begin position="1"/>
        <end position="32"/>
    </location>
</feature>
<reference evidence="2" key="1">
    <citation type="submission" date="2014-11" db="EMBL/GenBank/DDBJ databases">
        <authorList>
            <person name="Amaro Gonzalez C."/>
        </authorList>
    </citation>
    <scope>NUCLEOTIDE SEQUENCE</scope>
</reference>
<proteinExistence type="predicted"/>
<dbReference type="EMBL" id="GBXM01015978">
    <property type="protein sequence ID" value="JAH92599.1"/>
    <property type="molecule type" value="Transcribed_RNA"/>
</dbReference>
<evidence type="ECO:0000256" key="1">
    <source>
        <dbReference type="SAM" id="MobiDB-lite"/>
    </source>
</evidence>
<reference evidence="2" key="2">
    <citation type="journal article" date="2015" name="Fish Shellfish Immunol.">
        <title>Early steps in the European eel (Anguilla anguilla)-Vibrio vulnificus interaction in the gills: Role of the RtxA13 toxin.</title>
        <authorList>
            <person name="Callol A."/>
            <person name="Pajuelo D."/>
            <person name="Ebbesson L."/>
            <person name="Teles M."/>
            <person name="MacKenzie S."/>
            <person name="Amaro C."/>
        </authorList>
    </citation>
    <scope>NUCLEOTIDE SEQUENCE</scope>
</reference>
<organism evidence="2">
    <name type="scientific">Anguilla anguilla</name>
    <name type="common">European freshwater eel</name>
    <name type="synonym">Muraena anguilla</name>
    <dbReference type="NCBI Taxonomy" id="7936"/>
    <lineage>
        <taxon>Eukaryota</taxon>
        <taxon>Metazoa</taxon>
        <taxon>Chordata</taxon>
        <taxon>Craniata</taxon>
        <taxon>Vertebrata</taxon>
        <taxon>Euteleostomi</taxon>
        <taxon>Actinopterygii</taxon>
        <taxon>Neopterygii</taxon>
        <taxon>Teleostei</taxon>
        <taxon>Anguilliformes</taxon>
        <taxon>Anguillidae</taxon>
        <taxon>Anguilla</taxon>
    </lineage>
</organism>
<name>A0A0E9WQ98_ANGAN</name>